<organism evidence="3 4">
    <name type="scientific">Perkinsus olseni</name>
    <name type="common">Perkinsus atlanticus</name>
    <dbReference type="NCBI Taxonomy" id="32597"/>
    <lineage>
        <taxon>Eukaryota</taxon>
        <taxon>Sar</taxon>
        <taxon>Alveolata</taxon>
        <taxon>Perkinsozoa</taxon>
        <taxon>Perkinsea</taxon>
        <taxon>Perkinsida</taxon>
        <taxon>Perkinsidae</taxon>
        <taxon>Perkinsus</taxon>
    </lineage>
</organism>
<dbReference type="GO" id="GO:0046872">
    <property type="term" value="F:metal ion binding"/>
    <property type="evidence" value="ECO:0007669"/>
    <property type="project" value="UniProtKB-KW"/>
</dbReference>
<dbReference type="GO" id="GO:0016829">
    <property type="term" value="F:lyase activity"/>
    <property type="evidence" value="ECO:0007669"/>
    <property type="project" value="UniProtKB-KW"/>
</dbReference>
<dbReference type="SUPFAM" id="SSF53800">
    <property type="entry name" value="Chelatase"/>
    <property type="match status" value="1"/>
</dbReference>
<keyword evidence="1" id="KW-0479">Metal-binding</keyword>
<accession>A0A7J6RH48</accession>
<dbReference type="Gene3D" id="3.40.50.1400">
    <property type="match status" value="1"/>
</dbReference>
<evidence type="ECO:0008006" key="5">
    <source>
        <dbReference type="Google" id="ProtNLM"/>
    </source>
</evidence>
<evidence type="ECO:0000256" key="2">
    <source>
        <dbReference type="ARBA" id="ARBA00023239"/>
    </source>
</evidence>
<dbReference type="PANTHER" id="PTHR33542:SF3">
    <property type="entry name" value="SIROHYDROCHLORIN FERROCHELATASE, CHLOROPLASTIC"/>
    <property type="match status" value="1"/>
</dbReference>
<dbReference type="EMBL" id="JABANO010025614">
    <property type="protein sequence ID" value="KAF4719925.1"/>
    <property type="molecule type" value="Genomic_DNA"/>
</dbReference>
<name>A0A7J6RH48_PEROL</name>
<evidence type="ECO:0000313" key="3">
    <source>
        <dbReference type="EMBL" id="KAF4719925.1"/>
    </source>
</evidence>
<keyword evidence="2" id="KW-0456">Lyase</keyword>
<dbReference type="PANTHER" id="PTHR33542">
    <property type="entry name" value="SIROHYDROCHLORIN FERROCHELATASE, CHLOROPLASTIC"/>
    <property type="match status" value="1"/>
</dbReference>
<dbReference type="CDD" id="cd03416">
    <property type="entry name" value="CbiX_SirB_N"/>
    <property type="match status" value="1"/>
</dbReference>
<reference evidence="3 4" key="1">
    <citation type="submission" date="2020-04" db="EMBL/GenBank/DDBJ databases">
        <title>Perkinsus olseni comparative genomics.</title>
        <authorList>
            <person name="Bogema D.R."/>
        </authorList>
    </citation>
    <scope>NUCLEOTIDE SEQUENCE [LARGE SCALE GENOMIC DNA]</scope>
    <source>
        <strain evidence="3 4">ATCC PRA-207</strain>
    </source>
</reference>
<dbReference type="Pfam" id="PF01903">
    <property type="entry name" value="CbiX"/>
    <property type="match status" value="1"/>
</dbReference>
<keyword evidence="4" id="KW-1185">Reference proteome</keyword>
<feature type="non-terminal residue" evidence="3">
    <location>
        <position position="1"/>
    </location>
</feature>
<dbReference type="Proteomes" id="UP000553632">
    <property type="component" value="Unassembled WGS sequence"/>
</dbReference>
<proteinExistence type="predicted"/>
<sequence>MASSPHRIGLILIDHGSPSPVWNKSHEDLLPKVEEELERRGLASMFYAVRWCHMEFVQPSVAETMNKLEAEGVSRVIAIPVFISVSSHSERDLPNILNIRFH</sequence>
<evidence type="ECO:0000313" key="4">
    <source>
        <dbReference type="Proteomes" id="UP000553632"/>
    </source>
</evidence>
<evidence type="ECO:0000256" key="1">
    <source>
        <dbReference type="ARBA" id="ARBA00022723"/>
    </source>
</evidence>
<dbReference type="InterPro" id="IPR050963">
    <property type="entry name" value="Sirohydro_Cobaltochel/CbiX"/>
</dbReference>
<dbReference type="InterPro" id="IPR002762">
    <property type="entry name" value="CbiX-like"/>
</dbReference>
<gene>
    <name evidence="3" type="ORF">FOZ63_033938</name>
</gene>
<comment type="caution">
    <text evidence="3">The sequence shown here is derived from an EMBL/GenBank/DDBJ whole genome shotgun (WGS) entry which is preliminary data.</text>
</comment>
<dbReference type="AlphaFoldDB" id="A0A7J6RH48"/>
<protein>
    <recommendedName>
        <fullName evidence="5">Sirohydrochlorin cobaltochelatase</fullName>
    </recommendedName>
</protein>